<evidence type="ECO:0000259" key="10">
    <source>
        <dbReference type="Pfam" id="PF00551"/>
    </source>
</evidence>
<evidence type="ECO:0000313" key="12">
    <source>
        <dbReference type="Proteomes" id="UP000799302"/>
    </source>
</evidence>
<dbReference type="AlphaFoldDB" id="A0A6A6UG72"/>
<dbReference type="HAMAP" id="MF_01930">
    <property type="entry name" value="PurN"/>
    <property type="match status" value="1"/>
</dbReference>
<dbReference type="GO" id="GO:0004644">
    <property type="term" value="F:phosphoribosylglycinamide formyltransferase activity"/>
    <property type="evidence" value="ECO:0007669"/>
    <property type="project" value="UniProtKB-EC"/>
</dbReference>
<evidence type="ECO:0000256" key="3">
    <source>
        <dbReference type="ARBA" id="ARBA00022076"/>
    </source>
</evidence>
<reference evidence="11" key="1">
    <citation type="journal article" date="2020" name="Stud. Mycol.">
        <title>101 Dothideomycetes genomes: a test case for predicting lifestyles and emergence of pathogens.</title>
        <authorList>
            <person name="Haridas S."/>
            <person name="Albert R."/>
            <person name="Binder M."/>
            <person name="Bloem J."/>
            <person name="Labutti K."/>
            <person name="Salamov A."/>
            <person name="Andreopoulos B."/>
            <person name="Baker S."/>
            <person name="Barry K."/>
            <person name="Bills G."/>
            <person name="Bluhm B."/>
            <person name="Cannon C."/>
            <person name="Castanera R."/>
            <person name="Culley D."/>
            <person name="Daum C."/>
            <person name="Ezra D."/>
            <person name="Gonzalez J."/>
            <person name="Henrissat B."/>
            <person name="Kuo A."/>
            <person name="Liang C."/>
            <person name="Lipzen A."/>
            <person name="Lutzoni F."/>
            <person name="Magnuson J."/>
            <person name="Mondo S."/>
            <person name="Nolan M."/>
            <person name="Ohm R."/>
            <person name="Pangilinan J."/>
            <person name="Park H.-J."/>
            <person name="Ramirez L."/>
            <person name="Alfaro M."/>
            <person name="Sun H."/>
            <person name="Tritt A."/>
            <person name="Yoshinaga Y."/>
            <person name="Zwiers L.-H."/>
            <person name="Turgeon B."/>
            <person name="Goodwin S."/>
            <person name="Spatafora J."/>
            <person name="Crous P."/>
            <person name="Grigoriev I."/>
        </authorList>
    </citation>
    <scope>NUCLEOTIDE SEQUENCE</scope>
    <source>
        <strain evidence="11">CBS 115976</strain>
    </source>
</reference>
<dbReference type="PROSITE" id="PS00373">
    <property type="entry name" value="GART"/>
    <property type="match status" value="1"/>
</dbReference>
<dbReference type="InterPro" id="IPR002376">
    <property type="entry name" value="Formyl_transf_N"/>
</dbReference>
<comment type="similarity">
    <text evidence="6">Belongs to the GART family.</text>
</comment>
<evidence type="ECO:0000256" key="7">
    <source>
        <dbReference type="ARBA" id="ARBA00041324"/>
    </source>
</evidence>
<dbReference type="EMBL" id="MU004233">
    <property type="protein sequence ID" value="KAF2671279.1"/>
    <property type="molecule type" value="Genomic_DNA"/>
</dbReference>
<evidence type="ECO:0000256" key="9">
    <source>
        <dbReference type="ARBA" id="ARBA00047664"/>
    </source>
</evidence>
<organism evidence="11 12">
    <name type="scientific">Microthyrium microscopicum</name>
    <dbReference type="NCBI Taxonomy" id="703497"/>
    <lineage>
        <taxon>Eukaryota</taxon>
        <taxon>Fungi</taxon>
        <taxon>Dikarya</taxon>
        <taxon>Ascomycota</taxon>
        <taxon>Pezizomycotina</taxon>
        <taxon>Dothideomycetes</taxon>
        <taxon>Dothideomycetes incertae sedis</taxon>
        <taxon>Microthyriales</taxon>
        <taxon>Microthyriaceae</taxon>
        <taxon>Microthyrium</taxon>
    </lineage>
</organism>
<dbReference type="GO" id="GO:0005737">
    <property type="term" value="C:cytoplasm"/>
    <property type="evidence" value="ECO:0007669"/>
    <property type="project" value="TreeGrafter"/>
</dbReference>
<evidence type="ECO:0000256" key="4">
    <source>
        <dbReference type="ARBA" id="ARBA00022679"/>
    </source>
</evidence>
<evidence type="ECO:0000313" key="11">
    <source>
        <dbReference type="EMBL" id="KAF2671279.1"/>
    </source>
</evidence>
<evidence type="ECO:0000256" key="1">
    <source>
        <dbReference type="ARBA" id="ARBA00005054"/>
    </source>
</evidence>
<evidence type="ECO:0000256" key="8">
    <source>
        <dbReference type="ARBA" id="ARBA00041682"/>
    </source>
</evidence>
<dbReference type="UniPathway" id="UPA00074">
    <property type="reaction ID" value="UER00126"/>
</dbReference>
<accession>A0A6A6UG72</accession>
<keyword evidence="12" id="KW-1185">Reference proteome</keyword>
<dbReference type="InterPro" id="IPR036477">
    <property type="entry name" value="Formyl_transf_N_sf"/>
</dbReference>
<dbReference type="PANTHER" id="PTHR43369:SF2">
    <property type="entry name" value="PHOSPHORIBOSYLGLYCINAMIDE FORMYLTRANSFERASE"/>
    <property type="match status" value="1"/>
</dbReference>
<dbReference type="FunFam" id="3.40.50.170:FF:000009">
    <property type="entry name" value="Phosphoribosylglycinamide formyltransferase (Eurofung)"/>
    <property type="match status" value="1"/>
</dbReference>
<dbReference type="NCBIfam" id="TIGR00639">
    <property type="entry name" value="PurN"/>
    <property type="match status" value="1"/>
</dbReference>
<proteinExistence type="inferred from homology"/>
<dbReference type="Pfam" id="PF00551">
    <property type="entry name" value="Formyl_trans_N"/>
    <property type="match status" value="1"/>
</dbReference>
<dbReference type="Gene3D" id="3.40.50.170">
    <property type="entry name" value="Formyl transferase, N-terminal domain"/>
    <property type="match status" value="1"/>
</dbReference>
<dbReference type="InterPro" id="IPR004607">
    <property type="entry name" value="GART"/>
</dbReference>
<sequence>MSFPTPTRITVLISGNGTNLQALIDAQPTTLSPARIVRVISNKKAAYGLERAKTANIPTAYHNIVAYRKKYEPKDETAARQAYDADLAALVLKDAPNLVVCAGFMHILSPQFLEPLAEKGVDIINLHPAKWGMFDGAGAIEKAHKAFMDGEITETGVMIHYVIAQVDRGELLVEEPIPLVHPDDDTVEALQEKIHSVEHKLIIRGTLMAIENLQRKQSS</sequence>
<keyword evidence="5" id="KW-0658">Purine biosynthesis</keyword>
<dbReference type="GO" id="GO:0006189">
    <property type="term" value="P:'de novo' IMP biosynthetic process"/>
    <property type="evidence" value="ECO:0007669"/>
    <property type="project" value="UniProtKB-UniPathway"/>
</dbReference>
<dbReference type="Proteomes" id="UP000799302">
    <property type="component" value="Unassembled WGS sequence"/>
</dbReference>
<protein>
    <recommendedName>
        <fullName evidence="3">Phosphoribosylglycinamide formyltransferase</fullName>
        <ecNumber evidence="2">2.1.2.2</ecNumber>
    </recommendedName>
    <alternativeName>
        <fullName evidence="8">5'-phosphoribosylglycinamide transformylase</fullName>
    </alternativeName>
    <alternativeName>
        <fullName evidence="7">GAR transformylase</fullName>
    </alternativeName>
</protein>
<evidence type="ECO:0000256" key="5">
    <source>
        <dbReference type="ARBA" id="ARBA00022755"/>
    </source>
</evidence>
<comment type="catalytic activity">
    <reaction evidence="9">
        <text>N(1)-(5-phospho-beta-D-ribosyl)glycinamide + (6R)-10-formyltetrahydrofolate = N(2)-formyl-N(1)-(5-phospho-beta-D-ribosyl)glycinamide + (6S)-5,6,7,8-tetrahydrofolate + H(+)</text>
        <dbReference type="Rhea" id="RHEA:15053"/>
        <dbReference type="ChEBI" id="CHEBI:15378"/>
        <dbReference type="ChEBI" id="CHEBI:57453"/>
        <dbReference type="ChEBI" id="CHEBI:143788"/>
        <dbReference type="ChEBI" id="CHEBI:147286"/>
        <dbReference type="ChEBI" id="CHEBI:195366"/>
        <dbReference type="EC" id="2.1.2.2"/>
    </reaction>
</comment>
<dbReference type="InterPro" id="IPR001555">
    <property type="entry name" value="GART_AS"/>
</dbReference>
<dbReference type="EC" id="2.1.2.2" evidence="2"/>
<gene>
    <name evidence="11" type="ORF">BT63DRAFT_432332</name>
</gene>
<keyword evidence="4 11" id="KW-0808">Transferase</keyword>
<dbReference type="OrthoDB" id="5575075at2759"/>
<comment type="pathway">
    <text evidence="1">Purine metabolism; IMP biosynthesis via de novo pathway; N(2)-formyl-N(1)-(5-phospho-D-ribosyl)glycinamide from N(1)-(5-phospho-D-ribosyl)glycinamide (10-formyl THF route): step 1/1.</text>
</comment>
<evidence type="ECO:0000256" key="6">
    <source>
        <dbReference type="ARBA" id="ARBA00038440"/>
    </source>
</evidence>
<dbReference type="SUPFAM" id="SSF53328">
    <property type="entry name" value="Formyltransferase"/>
    <property type="match status" value="1"/>
</dbReference>
<evidence type="ECO:0000256" key="2">
    <source>
        <dbReference type="ARBA" id="ARBA00012254"/>
    </source>
</evidence>
<feature type="domain" description="Formyl transferase N-terminal" evidence="10">
    <location>
        <begin position="8"/>
        <end position="204"/>
    </location>
</feature>
<dbReference type="PANTHER" id="PTHR43369">
    <property type="entry name" value="PHOSPHORIBOSYLGLYCINAMIDE FORMYLTRANSFERASE"/>
    <property type="match status" value="1"/>
</dbReference>
<name>A0A6A6UG72_9PEZI</name>